<feature type="non-terminal residue" evidence="1">
    <location>
        <position position="130"/>
    </location>
</feature>
<proteinExistence type="predicted"/>
<dbReference type="AlphaFoldDB" id="X1V426"/>
<reference evidence="1" key="1">
    <citation type="journal article" date="2014" name="Front. Microbiol.">
        <title>High frequency of phylogenetically diverse reductive dehalogenase-homologous genes in deep subseafloor sedimentary metagenomes.</title>
        <authorList>
            <person name="Kawai M."/>
            <person name="Futagami T."/>
            <person name="Toyoda A."/>
            <person name="Takaki Y."/>
            <person name="Nishi S."/>
            <person name="Hori S."/>
            <person name="Arai W."/>
            <person name="Tsubouchi T."/>
            <person name="Morono Y."/>
            <person name="Uchiyama I."/>
            <person name="Ito T."/>
            <person name="Fujiyama A."/>
            <person name="Inagaki F."/>
            <person name="Takami H."/>
        </authorList>
    </citation>
    <scope>NUCLEOTIDE SEQUENCE</scope>
    <source>
        <strain evidence="1">Expedition CK06-06</strain>
    </source>
</reference>
<dbReference type="EMBL" id="BARW01032191">
    <property type="protein sequence ID" value="GAJ10542.1"/>
    <property type="molecule type" value="Genomic_DNA"/>
</dbReference>
<evidence type="ECO:0000313" key="1">
    <source>
        <dbReference type="EMBL" id="GAJ10542.1"/>
    </source>
</evidence>
<sequence>MKYKETIPVVNEIISQYDIKLTVRQIYYRLISDPYNLFENTKSRYTQFDKMLVVARERGEVDHTSIEDRTREALGGDFDYGSPQEFLRSEIDSLKNCWQDYIMEMWKDQEHKIEVWVEKDALSNLIFQVA</sequence>
<accession>X1V426</accession>
<organism evidence="1">
    <name type="scientific">marine sediment metagenome</name>
    <dbReference type="NCBI Taxonomy" id="412755"/>
    <lineage>
        <taxon>unclassified sequences</taxon>
        <taxon>metagenomes</taxon>
        <taxon>ecological metagenomes</taxon>
    </lineage>
</organism>
<protein>
    <submittedName>
        <fullName evidence="1">Uncharacterized protein</fullName>
    </submittedName>
</protein>
<name>X1V426_9ZZZZ</name>
<comment type="caution">
    <text evidence="1">The sequence shown here is derived from an EMBL/GenBank/DDBJ whole genome shotgun (WGS) entry which is preliminary data.</text>
</comment>
<gene>
    <name evidence="1" type="ORF">S12H4_51006</name>
</gene>